<dbReference type="InterPro" id="IPR049883">
    <property type="entry name" value="NOTCH1_EGF-like"/>
</dbReference>
<dbReference type="GO" id="GO:0001708">
    <property type="term" value="P:cell fate specification"/>
    <property type="evidence" value="ECO:0007669"/>
    <property type="project" value="UniProtKB-ARBA"/>
</dbReference>
<dbReference type="PANTHER" id="PTHR45836:SF23">
    <property type="entry name" value="NEUROGENIC LOCUS NOTCH HOMOLOG PROTEIN 1"/>
    <property type="match status" value="1"/>
</dbReference>
<dbReference type="GO" id="GO:0051240">
    <property type="term" value="P:positive regulation of multicellular organismal process"/>
    <property type="evidence" value="ECO:0007669"/>
    <property type="project" value="UniProtKB-ARBA"/>
</dbReference>
<protein>
    <submittedName>
        <fullName evidence="25">NOTCH1</fullName>
    </submittedName>
</protein>
<evidence type="ECO:0000256" key="2">
    <source>
        <dbReference type="ARBA" id="ARBA00004251"/>
    </source>
</evidence>
<dbReference type="InterPro" id="IPR002110">
    <property type="entry name" value="Ankyrin_rpt"/>
</dbReference>
<dbReference type="SUPFAM" id="SSF48403">
    <property type="entry name" value="Ankyrin repeat"/>
    <property type="match status" value="1"/>
</dbReference>
<keyword evidence="19" id="KW-0675">Receptor</keyword>
<feature type="disulfide bond" evidence="23">
    <location>
        <begin position="25"/>
        <end position="34"/>
    </location>
</feature>
<dbReference type="SUPFAM" id="SSF57196">
    <property type="entry name" value="EGF/Laminin"/>
    <property type="match status" value="10"/>
</dbReference>
<proteinExistence type="inferred from homology"/>
<keyword evidence="9" id="KW-0677">Repeat</keyword>
<dbReference type="Gene3D" id="2.10.25.10">
    <property type="entry name" value="Laminin"/>
    <property type="match status" value="17"/>
</dbReference>
<gene>
    <name evidence="25" type="ORF">LSAA_13986</name>
</gene>
<feature type="disulfide bond" evidence="23">
    <location>
        <begin position="180"/>
        <end position="189"/>
    </location>
</feature>
<dbReference type="FunFam" id="2.10.25.10:FF:000031">
    <property type="entry name" value="neurogenic locus notch homolog protein 3"/>
    <property type="match status" value="2"/>
</dbReference>
<dbReference type="Gene3D" id="3.30.70.3310">
    <property type="match status" value="1"/>
</dbReference>
<dbReference type="PROSITE" id="PS50297">
    <property type="entry name" value="ANK_REP_REGION"/>
    <property type="match status" value="3"/>
</dbReference>
<dbReference type="GO" id="GO:0010160">
    <property type="term" value="P:formation of animal organ boundary"/>
    <property type="evidence" value="ECO:0007669"/>
    <property type="project" value="UniProtKB-ARBA"/>
</dbReference>
<feature type="disulfide bond" evidence="23">
    <location>
        <begin position="476"/>
        <end position="485"/>
    </location>
</feature>
<dbReference type="GO" id="GO:0022407">
    <property type="term" value="P:regulation of cell-cell adhesion"/>
    <property type="evidence" value="ECO:0007669"/>
    <property type="project" value="UniProtKB-ARBA"/>
</dbReference>
<dbReference type="SUPFAM" id="SSF57184">
    <property type="entry name" value="Growth factor receptor domain"/>
    <property type="match status" value="2"/>
</dbReference>
<feature type="disulfide bond" evidence="23">
    <location>
        <begin position="256"/>
        <end position="265"/>
    </location>
</feature>
<dbReference type="InterPro" id="IPR008297">
    <property type="entry name" value="Notch"/>
</dbReference>
<reference evidence="25" key="1">
    <citation type="submission" date="2021-02" db="EMBL/GenBank/DDBJ databases">
        <authorList>
            <person name="Bekaert M."/>
        </authorList>
    </citation>
    <scope>NUCLEOTIDE SEQUENCE</scope>
    <source>
        <strain evidence="25">IoA-00</strain>
    </source>
</reference>
<feature type="disulfide bond" evidence="23">
    <location>
        <begin position="655"/>
        <end position="664"/>
    </location>
</feature>
<evidence type="ECO:0000256" key="16">
    <source>
        <dbReference type="ARBA" id="ARBA00023157"/>
    </source>
</evidence>
<dbReference type="FunFam" id="2.10.25.10:FF:000321">
    <property type="entry name" value="Protein delta homolog 1"/>
    <property type="match status" value="1"/>
</dbReference>
<sequence length="1719" mass="188313">MNAKVLHVRNNGLCIDLIAGYKCDCPSGYYGPRCTSDVNECSPDPCLNGATCENEFNDYVCRCQPGYEGKRCEYEVNECKSNPCQHGGKCLTHFNSYSCICPSGFTGNNCESNIDDCRLFPCKNSGLCIDQVDGFKCICSAPYTGKTCESEMNPCNEHSCAANGAVCKPTPDYKDYFCSCPLGFKGRYCSVDIDECLTYPCHNGASCVNTEGSYECKCEEGFEGRDCLLNIDDCASSPCVNGGTCLDETAGFKCLCVDGFGGNLCEEDINECASNPCKNGAICHEYVNSYTSSSCMNGGKCIDGVNNYTCVCPRGYSGRNCQTRINPCDKNPCQNNGTCVDGGYNDYSCHCSSGWTGRNCDRLVDWCQQGASPCENGRCYQSGTSYNCVCEDGWTGKVCDVRKVSCRIAAKLRSVDVSDLCLNGGRCRDEWNSHVCECQDGFYGSYCQYKKDECGSSPCQNGASCKSMIGTYSCQCLRGFQGHNCEFNIDECDPNPCQNEGVCHDLIDGFQCTCPYGTVGKLCEFNINECLEGTCHHGGTCIDKIGGYECQCRPGFVGQRCEGDINECLTSRCSPYGTQDCIQLTNAYKCQCKPDYMGKYCETKKNFYGSGHKCSCLYGYSGQNCEFYGSVCQSNPCRHGGTCLEHSGGGFTCVCPPGTTGSFCEQDTRNECAYNPCQKGYCIDKIGDYDSEEIDLRTEKIKCLQNGCQTKAGNNICEKECNTYACDFDGGDCRLGINLWMNCNATVGKEQKRCWEVFQNDYCNEECNNRDCLFDGRDCDGDRTSCNSNYDVYCTDHYANGRCDESCNNEACGWDGLDCEPPSEIHRIIPGSFYVVLHMTLEAFNSNIRKRFERYLSLELGTNFRIKKDLETDEEMIYNFNPALLSGKFSNHAFDSTPFNQGNSSIIVYLEIDNVKCVLEERDNCIGDATGYANHFSAVFSDNKLREPWGIAQVGASGSGRGSGLGSGSGNSNVTYSVIGIMIVLIVLAIGIVTQKNKKRKGGITWFPDGFFTNNNHASSSKSHAQEMFPSYGSGVHKFEVPHHHFSQKDYPIDGWSDDGDMSEHHPSKRQKRTEYSSGQTVVTDYEEDHNGDQRTWTKQHLNAADIKNPDLMGALTPPQGEVIKQEQMTNDPDVRGPMGMTPLMIASFRGGGLDTGVDPENVDEDGDGSPAIIADLINQGANLTSQMDKSGESPLHLAARYARADAAKKLLDAGADANAEDFTGRSPLHAAIAADAQGAYDGTTPLILAARLAIEGMVEDLINAEADINASDDNGKTALHWASAVNNVEAVNVLLANGANRDAQDAKDETPLFLSAREGSYQAARVLLDHCANRDIQDHMDRLPVTIAREKLHHDIVTLLEEHIPPAPQMNKSPQFNPQLLGSPPMMGHHVPGKRGPNKRKAKDDFGNNTLPRQPHQRKPSVKKSTKKSIAELDILLTPEGGFKEEPKFSPLAGSHPNLDELFKQQHLRHHQVQGTAHPPSYEAALLGRSMHALQGGMPGQSNLESQYNNSGNNGGGGFPPPPQQQQLHSRQQSMPVSINSYNNQTPPHVNLSPSHVPGVMSPPHSVQSSTNMSPPQQAILNSIGNNNNNPSPVNHHLGTTLIFQQVPLTLLLSVVQRLLHDNSHLISQQQQQVQQQQQPPSQRFYYSQHQGMTTPSPDSPGITLSPQSEWSSEGNNDVHSPPSSSYPQQYLTLQQQQQVQQAVQSQQGVIRSDGVLI</sequence>
<dbReference type="PRINTS" id="PR01452">
    <property type="entry name" value="LNOTCHREPEAT"/>
</dbReference>
<evidence type="ECO:0000256" key="24">
    <source>
        <dbReference type="SAM" id="MobiDB-lite"/>
    </source>
</evidence>
<feature type="disulfide bond" evidence="23">
    <location>
        <begin position="312"/>
        <end position="321"/>
    </location>
</feature>
<dbReference type="InterPro" id="IPR000742">
    <property type="entry name" value="EGF"/>
</dbReference>
<dbReference type="SMART" id="SM00179">
    <property type="entry name" value="EGF_CA"/>
    <property type="match status" value="16"/>
</dbReference>
<dbReference type="FunFam" id="2.10.25.10:FF:000122">
    <property type="entry name" value="Protein crumbs homolog 2"/>
    <property type="match status" value="1"/>
</dbReference>
<dbReference type="Proteomes" id="UP000675881">
    <property type="component" value="Chromosome 8"/>
</dbReference>
<evidence type="ECO:0000256" key="14">
    <source>
        <dbReference type="ARBA" id="ARBA00023043"/>
    </source>
</evidence>
<dbReference type="Pfam" id="PF12796">
    <property type="entry name" value="Ank_2"/>
    <property type="match status" value="2"/>
</dbReference>
<dbReference type="GO" id="GO:0009986">
    <property type="term" value="C:cell surface"/>
    <property type="evidence" value="ECO:0007669"/>
    <property type="project" value="UniProtKB-ARBA"/>
</dbReference>
<keyword evidence="17" id="KW-0010">Activator</keyword>
<feature type="disulfide bond" evidence="23">
    <location>
        <begin position="573"/>
        <end position="590"/>
    </location>
</feature>
<feature type="disulfide bond" evidence="23">
    <location>
        <begin position="63"/>
        <end position="72"/>
    </location>
</feature>
<dbReference type="InterPro" id="IPR036770">
    <property type="entry name" value="Ankyrin_rpt-contain_sf"/>
</dbReference>
<feature type="disulfide bond" evidence="23">
    <location>
        <begin position="514"/>
        <end position="523"/>
    </location>
</feature>
<dbReference type="CDD" id="cd21706">
    <property type="entry name" value="JMTM_dNotch"/>
    <property type="match status" value="1"/>
</dbReference>
<dbReference type="PRINTS" id="PR01983">
    <property type="entry name" value="NOTCH"/>
</dbReference>
<keyword evidence="14 22" id="KW-0040">ANK repeat</keyword>
<feature type="repeat" description="ANK" evidence="22">
    <location>
        <begin position="1242"/>
        <end position="1274"/>
    </location>
</feature>
<evidence type="ECO:0000313" key="25">
    <source>
        <dbReference type="EMBL" id="CAF3025638.1"/>
    </source>
</evidence>
<organism evidence="25 26">
    <name type="scientific">Lepeophtheirus salmonis</name>
    <name type="common">Salmon louse</name>
    <name type="synonym">Caligus salmonis</name>
    <dbReference type="NCBI Taxonomy" id="72036"/>
    <lineage>
        <taxon>Eukaryota</taxon>
        <taxon>Metazoa</taxon>
        <taxon>Ecdysozoa</taxon>
        <taxon>Arthropoda</taxon>
        <taxon>Crustacea</taxon>
        <taxon>Multicrustacea</taxon>
        <taxon>Hexanauplia</taxon>
        <taxon>Copepoda</taxon>
        <taxon>Siphonostomatoida</taxon>
        <taxon>Caligidae</taxon>
        <taxon>Lepeophtheirus</taxon>
    </lineage>
</organism>
<dbReference type="GO" id="GO:0006357">
    <property type="term" value="P:regulation of transcription by RNA polymerase II"/>
    <property type="evidence" value="ECO:0007669"/>
    <property type="project" value="UniProtKB-ARBA"/>
</dbReference>
<feature type="region of interest" description="Disordered" evidence="24">
    <location>
        <begin position="1366"/>
        <end position="1428"/>
    </location>
</feature>
<evidence type="ECO:0000256" key="1">
    <source>
        <dbReference type="ARBA" id="ARBA00004123"/>
    </source>
</evidence>
<dbReference type="FunFam" id="2.10.25.10:FF:000143">
    <property type="entry name" value="Protein crumbs 1"/>
    <property type="match status" value="2"/>
</dbReference>
<feature type="disulfide bond" evidence="23">
    <location>
        <begin position="592"/>
        <end position="601"/>
    </location>
</feature>
<feature type="compositionally biased region" description="Polar residues" evidence="24">
    <location>
        <begin position="1646"/>
        <end position="1680"/>
    </location>
</feature>
<dbReference type="GO" id="GO:0090575">
    <property type="term" value="C:RNA polymerase II transcription regulator complex"/>
    <property type="evidence" value="ECO:0007669"/>
    <property type="project" value="UniProtKB-ARBA"/>
</dbReference>
<dbReference type="EMBL" id="HG994587">
    <property type="protein sequence ID" value="CAF3025638.1"/>
    <property type="molecule type" value="Genomic_DNA"/>
</dbReference>
<evidence type="ECO:0000256" key="8">
    <source>
        <dbReference type="ARBA" id="ARBA00022729"/>
    </source>
</evidence>
<accession>A0A7R8HD93</accession>
<dbReference type="GO" id="GO:0048568">
    <property type="term" value="P:embryonic organ development"/>
    <property type="evidence" value="ECO:0007669"/>
    <property type="project" value="UniProtKB-ARBA"/>
</dbReference>
<keyword evidence="8" id="KW-0732">Signal</keyword>
<keyword evidence="7" id="KW-0812">Transmembrane</keyword>
<feature type="compositionally biased region" description="Low complexity" evidence="24">
    <location>
        <begin position="1631"/>
        <end position="1644"/>
    </location>
</feature>
<keyword evidence="26" id="KW-1185">Reference proteome</keyword>
<evidence type="ECO:0000256" key="11">
    <source>
        <dbReference type="ARBA" id="ARBA00022976"/>
    </source>
</evidence>
<dbReference type="InterPro" id="IPR009030">
    <property type="entry name" value="Growth_fac_rcpt_cys_sf"/>
</dbReference>
<dbReference type="CDD" id="cd00054">
    <property type="entry name" value="EGF_CA"/>
    <property type="match status" value="14"/>
</dbReference>
<feature type="region of interest" description="Disordered" evidence="24">
    <location>
        <begin position="1050"/>
        <end position="1082"/>
    </location>
</feature>
<dbReference type="InterPro" id="IPR018097">
    <property type="entry name" value="EGF_Ca-bd_CS"/>
</dbReference>
<keyword evidence="11" id="KW-0914">Notch signaling pathway</keyword>
<evidence type="ECO:0000256" key="4">
    <source>
        <dbReference type="ARBA" id="ARBA00022473"/>
    </source>
</evidence>
<dbReference type="FunFam" id="2.10.25.10:FF:000080">
    <property type="entry name" value="Neurogenic locus notch 1"/>
    <property type="match status" value="1"/>
</dbReference>
<feature type="region of interest" description="Disordered" evidence="24">
    <location>
        <begin position="1494"/>
        <end position="1548"/>
    </location>
</feature>
<evidence type="ECO:0000256" key="3">
    <source>
        <dbReference type="ARBA" id="ARBA00005847"/>
    </source>
</evidence>
<evidence type="ECO:0000256" key="5">
    <source>
        <dbReference type="ARBA" id="ARBA00022475"/>
    </source>
</evidence>
<feature type="compositionally biased region" description="Polar residues" evidence="24">
    <location>
        <begin position="1536"/>
        <end position="1548"/>
    </location>
</feature>
<dbReference type="Pfam" id="PF07645">
    <property type="entry name" value="EGF_CA"/>
    <property type="match status" value="1"/>
</dbReference>
<keyword evidence="20" id="KW-0325">Glycoprotein</keyword>
<feature type="compositionally biased region" description="Basic residues" evidence="24">
    <location>
        <begin position="1416"/>
        <end position="1428"/>
    </location>
</feature>
<dbReference type="InterPro" id="IPR010660">
    <property type="entry name" value="Notch_NOD_dom"/>
</dbReference>
<dbReference type="GO" id="GO:0005886">
    <property type="term" value="C:plasma membrane"/>
    <property type="evidence" value="ECO:0007669"/>
    <property type="project" value="UniProtKB-SubCell"/>
</dbReference>
<dbReference type="GO" id="GO:0008284">
    <property type="term" value="P:positive regulation of cell population proliferation"/>
    <property type="evidence" value="ECO:0007669"/>
    <property type="project" value="UniProtKB-ARBA"/>
</dbReference>
<dbReference type="Gene3D" id="1.25.40.20">
    <property type="entry name" value="Ankyrin repeat-containing domain"/>
    <property type="match status" value="1"/>
</dbReference>
<dbReference type="InterPro" id="IPR035993">
    <property type="entry name" value="Notch-like_dom_sf"/>
</dbReference>
<dbReference type="PANTHER" id="PTHR45836">
    <property type="entry name" value="SLIT HOMOLOG"/>
    <property type="match status" value="1"/>
</dbReference>
<evidence type="ECO:0000256" key="21">
    <source>
        <dbReference type="ARBA" id="ARBA00023242"/>
    </source>
</evidence>
<dbReference type="GO" id="GO:0003008">
    <property type="term" value="P:system process"/>
    <property type="evidence" value="ECO:0007669"/>
    <property type="project" value="UniProtKB-ARBA"/>
</dbReference>
<dbReference type="SUPFAM" id="SSF90193">
    <property type="entry name" value="Notch domain"/>
    <property type="match status" value="3"/>
</dbReference>
<evidence type="ECO:0000256" key="9">
    <source>
        <dbReference type="ARBA" id="ARBA00022737"/>
    </source>
</evidence>
<feature type="disulfide bond" evidence="23">
    <location>
        <begin position="218"/>
        <end position="227"/>
    </location>
</feature>
<dbReference type="SMART" id="SM01339">
    <property type="entry name" value="NODP"/>
    <property type="match status" value="1"/>
</dbReference>
<dbReference type="Pfam" id="PF00008">
    <property type="entry name" value="EGF"/>
    <property type="match status" value="9"/>
</dbReference>
<dbReference type="InterPro" id="IPR013032">
    <property type="entry name" value="EGF-like_CS"/>
</dbReference>
<keyword evidence="16 23" id="KW-1015">Disulfide bond</keyword>
<feature type="disulfide bond" evidence="23">
    <location>
        <begin position="101"/>
        <end position="110"/>
    </location>
</feature>
<evidence type="ECO:0000256" key="10">
    <source>
        <dbReference type="ARBA" id="ARBA00022782"/>
    </source>
</evidence>
<evidence type="ECO:0000256" key="7">
    <source>
        <dbReference type="ARBA" id="ARBA00022692"/>
    </source>
</evidence>
<feature type="disulfide bond" evidence="23">
    <location>
        <begin position="438"/>
        <end position="447"/>
    </location>
</feature>
<evidence type="ECO:0000256" key="15">
    <source>
        <dbReference type="ARBA" id="ARBA00023136"/>
    </source>
</evidence>
<dbReference type="SMART" id="SM00004">
    <property type="entry name" value="NL"/>
    <property type="match status" value="3"/>
</dbReference>
<feature type="disulfide bond" evidence="23">
    <location>
        <begin position="351"/>
        <end position="360"/>
    </location>
</feature>
<dbReference type="Pfam" id="PF12661">
    <property type="entry name" value="hEGF"/>
    <property type="match status" value="4"/>
</dbReference>
<evidence type="ECO:0000256" key="19">
    <source>
        <dbReference type="ARBA" id="ARBA00023170"/>
    </source>
</evidence>
<feature type="repeat" description="ANK" evidence="22">
    <location>
        <begin position="1308"/>
        <end position="1340"/>
    </location>
</feature>
<feature type="region of interest" description="Disordered" evidence="24">
    <location>
        <begin position="1631"/>
        <end position="1689"/>
    </location>
</feature>
<feature type="disulfide bond" evidence="23">
    <location>
        <begin position="552"/>
        <end position="561"/>
    </location>
</feature>
<dbReference type="OrthoDB" id="283575at2759"/>
<dbReference type="Pfam" id="PF00066">
    <property type="entry name" value="Notch"/>
    <property type="match status" value="3"/>
</dbReference>
<keyword evidence="12" id="KW-1133">Transmembrane helix</keyword>
<evidence type="ECO:0000256" key="6">
    <source>
        <dbReference type="ARBA" id="ARBA00022536"/>
    </source>
</evidence>
<keyword evidence="18" id="KW-0804">Transcription</keyword>
<dbReference type="GO" id="GO:0051241">
    <property type="term" value="P:negative regulation of multicellular organismal process"/>
    <property type="evidence" value="ECO:0007669"/>
    <property type="project" value="UniProtKB-ARBA"/>
</dbReference>
<evidence type="ECO:0000256" key="23">
    <source>
        <dbReference type="PROSITE-ProRule" id="PRU00076"/>
    </source>
</evidence>
<dbReference type="SMART" id="SM00248">
    <property type="entry name" value="ANK"/>
    <property type="match status" value="5"/>
</dbReference>
<evidence type="ECO:0000256" key="22">
    <source>
        <dbReference type="PROSITE-ProRule" id="PRU00023"/>
    </source>
</evidence>
<dbReference type="FunFam" id="2.10.25.10:FF:000118">
    <property type="entry name" value="protein delta homolog 2"/>
    <property type="match status" value="1"/>
</dbReference>
<dbReference type="SMART" id="SM00181">
    <property type="entry name" value="EGF"/>
    <property type="match status" value="16"/>
</dbReference>
<feature type="compositionally biased region" description="Low complexity" evidence="24">
    <location>
        <begin position="1526"/>
        <end position="1535"/>
    </location>
</feature>
<feature type="repeat" description="ANK" evidence="22">
    <location>
        <begin position="1275"/>
        <end position="1307"/>
    </location>
</feature>
<dbReference type="GO" id="GO:0007411">
    <property type="term" value="P:axon guidance"/>
    <property type="evidence" value="ECO:0007669"/>
    <property type="project" value="TreeGrafter"/>
</dbReference>
<dbReference type="InterPro" id="IPR011656">
    <property type="entry name" value="Notch_NODP_dom"/>
</dbReference>
<dbReference type="Pfam" id="PF00023">
    <property type="entry name" value="Ank"/>
    <property type="match status" value="1"/>
</dbReference>
<evidence type="ECO:0000256" key="12">
    <source>
        <dbReference type="ARBA" id="ARBA00022989"/>
    </source>
</evidence>
<dbReference type="InterPro" id="IPR000800">
    <property type="entry name" value="Notch_dom"/>
</dbReference>
<dbReference type="FunFam" id="2.10.25.10:FF:000472">
    <property type="entry name" value="Uncharacterized protein, isoform A"/>
    <property type="match status" value="1"/>
</dbReference>
<name>A0A7R8HD93_LEPSM</name>
<dbReference type="GO" id="GO:0007219">
    <property type="term" value="P:Notch signaling pathway"/>
    <property type="evidence" value="ECO:0007669"/>
    <property type="project" value="UniProtKB-KW"/>
</dbReference>
<evidence type="ECO:0000256" key="17">
    <source>
        <dbReference type="ARBA" id="ARBA00023159"/>
    </source>
</evidence>
<dbReference type="PIRSF" id="PIRSF002279">
    <property type="entry name" value="Notch"/>
    <property type="match status" value="1"/>
</dbReference>
<keyword evidence="6 23" id="KW-0245">EGF-like domain</keyword>
<evidence type="ECO:0000313" key="26">
    <source>
        <dbReference type="Proteomes" id="UP000675881"/>
    </source>
</evidence>
<keyword evidence="5" id="KW-1003">Cell membrane</keyword>
<keyword evidence="10" id="KW-0221">Differentiation</keyword>
<dbReference type="GO" id="GO:0007548">
    <property type="term" value="P:sex differentiation"/>
    <property type="evidence" value="ECO:0007669"/>
    <property type="project" value="UniProtKB-ARBA"/>
</dbReference>
<dbReference type="PROSITE" id="PS01187">
    <property type="entry name" value="EGF_CA"/>
    <property type="match status" value="4"/>
</dbReference>
<dbReference type="GO" id="GO:0002164">
    <property type="term" value="P:larval development"/>
    <property type="evidence" value="ECO:0007669"/>
    <property type="project" value="UniProtKB-ARBA"/>
</dbReference>
<comment type="subcellular location">
    <subcellularLocation>
        <location evidence="2">Cell membrane</location>
        <topology evidence="2">Single-pass type I membrane protein</topology>
    </subcellularLocation>
    <subcellularLocation>
        <location evidence="1">Nucleus</location>
    </subcellularLocation>
</comment>
<dbReference type="Pfam" id="PF06816">
    <property type="entry name" value="NOD"/>
    <property type="match status" value="1"/>
</dbReference>
<dbReference type="InterPro" id="IPR051355">
    <property type="entry name" value="Notch/Slit_guidance"/>
</dbReference>
<dbReference type="PROSITE" id="PS50026">
    <property type="entry name" value="EGF_3"/>
    <property type="match status" value="16"/>
</dbReference>
<dbReference type="GO" id="GO:0050793">
    <property type="term" value="P:regulation of developmental process"/>
    <property type="evidence" value="ECO:0007669"/>
    <property type="project" value="InterPro"/>
</dbReference>
<dbReference type="Gene3D" id="3.30.300.320">
    <property type="match status" value="1"/>
</dbReference>
<evidence type="ECO:0000256" key="13">
    <source>
        <dbReference type="ARBA" id="ARBA00023015"/>
    </source>
</evidence>
<dbReference type="PROSITE" id="PS50258">
    <property type="entry name" value="LNR"/>
    <property type="match status" value="3"/>
</dbReference>
<feature type="disulfide bond" evidence="23">
    <location>
        <begin position="390"/>
        <end position="399"/>
    </location>
</feature>
<dbReference type="FunFam" id="3.30.300.320:FF:000001">
    <property type="entry name" value="Neurogenic locus notch 1"/>
    <property type="match status" value="1"/>
</dbReference>
<dbReference type="GO" id="GO:0005509">
    <property type="term" value="F:calcium ion binding"/>
    <property type="evidence" value="ECO:0007669"/>
    <property type="project" value="InterPro"/>
</dbReference>
<dbReference type="FunFam" id="2.10.25.10:FF:000004">
    <property type="entry name" value="Neurogenic locus notch 1"/>
    <property type="match status" value="1"/>
</dbReference>
<keyword evidence="13" id="KW-0805">Transcription regulation</keyword>
<feature type="compositionally biased region" description="Basic residues" evidence="24">
    <location>
        <begin position="1392"/>
        <end position="1402"/>
    </location>
</feature>
<evidence type="ECO:0000256" key="20">
    <source>
        <dbReference type="ARBA" id="ARBA00023180"/>
    </source>
</evidence>
<dbReference type="InterPro" id="IPR000152">
    <property type="entry name" value="EGF-type_Asp/Asn_hydroxyl_site"/>
</dbReference>
<keyword evidence="4" id="KW-0217">Developmental protein</keyword>
<dbReference type="PROSITE" id="PS50088">
    <property type="entry name" value="ANK_REPEAT"/>
    <property type="match status" value="4"/>
</dbReference>
<dbReference type="PROSITE" id="PS01186">
    <property type="entry name" value="EGF_2"/>
    <property type="match status" value="13"/>
</dbReference>
<comment type="caution">
    <text evidence="23">Lacks conserved residue(s) required for the propagation of feature annotation.</text>
</comment>
<dbReference type="PRINTS" id="PR00010">
    <property type="entry name" value="EGFBLOOD"/>
</dbReference>
<keyword evidence="21" id="KW-0539">Nucleus</keyword>
<feature type="disulfide bond" evidence="23">
    <location>
        <begin position="139"/>
        <end position="148"/>
    </location>
</feature>
<dbReference type="GO" id="GO:0048608">
    <property type="term" value="P:reproductive structure development"/>
    <property type="evidence" value="ECO:0007669"/>
    <property type="project" value="UniProtKB-ARBA"/>
</dbReference>
<feature type="compositionally biased region" description="Polar residues" evidence="24">
    <location>
        <begin position="1371"/>
        <end position="1381"/>
    </location>
</feature>
<dbReference type="FunFam" id="2.10.25.10:FF:000471">
    <property type="entry name" value="Protein lin-12"/>
    <property type="match status" value="1"/>
</dbReference>
<dbReference type="GO" id="GO:0043235">
    <property type="term" value="C:receptor complex"/>
    <property type="evidence" value="ECO:0007669"/>
    <property type="project" value="TreeGrafter"/>
</dbReference>
<feature type="repeat" description="ANK" evidence="22">
    <location>
        <begin position="1191"/>
        <end position="1223"/>
    </location>
</feature>
<dbReference type="InterPro" id="IPR001881">
    <property type="entry name" value="EGF-like_Ca-bd_dom"/>
</dbReference>
<evidence type="ECO:0000256" key="18">
    <source>
        <dbReference type="ARBA" id="ARBA00023163"/>
    </source>
</evidence>
<dbReference type="PROSITE" id="PS00010">
    <property type="entry name" value="ASX_HYDROXYL"/>
    <property type="match status" value="8"/>
</dbReference>
<dbReference type="PROSITE" id="PS00022">
    <property type="entry name" value="EGF_1"/>
    <property type="match status" value="16"/>
</dbReference>
<comment type="similarity">
    <text evidence="3">Belongs to the NOTCH family.</text>
</comment>
<keyword evidence="15" id="KW-0472">Membrane</keyword>